<dbReference type="Gene3D" id="1.10.287.130">
    <property type="match status" value="1"/>
</dbReference>
<dbReference type="FunFam" id="3.30.565.10:FF:000006">
    <property type="entry name" value="Sensor histidine kinase WalK"/>
    <property type="match status" value="1"/>
</dbReference>
<dbReference type="CDD" id="cd00082">
    <property type="entry name" value="HisKA"/>
    <property type="match status" value="1"/>
</dbReference>
<dbReference type="Gene3D" id="6.10.340.10">
    <property type="match status" value="1"/>
</dbReference>
<keyword evidence="8 9" id="KW-0472">Membrane</keyword>
<gene>
    <name evidence="12" type="ORF">B5F11_10090</name>
    <name evidence="13" type="ORF">DXC40_05530</name>
</gene>
<dbReference type="Pfam" id="PF00672">
    <property type="entry name" value="HAMP"/>
    <property type="match status" value="1"/>
</dbReference>
<dbReference type="InterPro" id="IPR003661">
    <property type="entry name" value="HisK_dim/P_dom"/>
</dbReference>
<dbReference type="Pfam" id="PF02518">
    <property type="entry name" value="HATPase_c"/>
    <property type="match status" value="1"/>
</dbReference>
<keyword evidence="4" id="KW-0597">Phosphoprotein</keyword>
<feature type="domain" description="HAMP" evidence="11">
    <location>
        <begin position="193"/>
        <end position="245"/>
    </location>
</feature>
<keyword evidence="6 12" id="KW-0418">Kinase</keyword>
<dbReference type="GO" id="GO:0000155">
    <property type="term" value="F:phosphorelay sensor kinase activity"/>
    <property type="evidence" value="ECO:0007669"/>
    <property type="project" value="InterPro"/>
</dbReference>
<evidence type="ECO:0000256" key="7">
    <source>
        <dbReference type="ARBA" id="ARBA00023012"/>
    </source>
</evidence>
<dbReference type="InterPro" id="IPR036097">
    <property type="entry name" value="HisK_dim/P_sf"/>
</dbReference>
<evidence type="ECO:0000313" key="12">
    <source>
        <dbReference type="EMBL" id="OUP69210.1"/>
    </source>
</evidence>
<evidence type="ECO:0000259" key="10">
    <source>
        <dbReference type="PROSITE" id="PS50109"/>
    </source>
</evidence>
<dbReference type="InterPro" id="IPR050736">
    <property type="entry name" value="Sensor_HK_Regulatory"/>
</dbReference>
<dbReference type="SMART" id="SM00388">
    <property type="entry name" value="HisKA"/>
    <property type="match status" value="1"/>
</dbReference>
<dbReference type="Gene3D" id="3.30.565.10">
    <property type="entry name" value="Histidine kinase-like ATPase, C-terminal domain"/>
    <property type="match status" value="1"/>
</dbReference>
<dbReference type="Proteomes" id="UP000260828">
    <property type="component" value="Unassembled WGS sequence"/>
</dbReference>
<organism evidence="12 14">
    <name type="scientific">Anaerotruncus colihominis</name>
    <dbReference type="NCBI Taxonomy" id="169435"/>
    <lineage>
        <taxon>Bacteria</taxon>
        <taxon>Bacillati</taxon>
        <taxon>Bacillota</taxon>
        <taxon>Clostridia</taxon>
        <taxon>Eubacteriales</taxon>
        <taxon>Oscillospiraceae</taxon>
        <taxon>Anaerotruncus</taxon>
    </lineage>
</organism>
<evidence type="ECO:0000256" key="2">
    <source>
        <dbReference type="ARBA" id="ARBA00004370"/>
    </source>
</evidence>
<dbReference type="SUPFAM" id="SSF55874">
    <property type="entry name" value="ATPase domain of HSP90 chaperone/DNA topoisomerase II/histidine kinase"/>
    <property type="match status" value="1"/>
</dbReference>
<dbReference type="GO" id="GO:0016020">
    <property type="term" value="C:membrane"/>
    <property type="evidence" value="ECO:0007669"/>
    <property type="project" value="UniProtKB-SubCell"/>
</dbReference>
<dbReference type="PROSITE" id="PS50109">
    <property type="entry name" value="HIS_KIN"/>
    <property type="match status" value="1"/>
</dbReference>
<evidence type="ECO:0000256" key="8">
    <source>
        <dbReference type="ARBA" id="ARBA00023136"/>
    </source>
</evidence>
<evidence type="ECO:0000256" key="3">
    <source>
        <dbReference type="ARBA" id="ARBA00012438"/>
    </source>
</evidence>
<dbReference type="AlphaFoldDB" id="A0A1Y4MWL8"/>
<dbReference type="EC" id="2.7.13.3" evidence="3"/>
<dbReference type="SUPFAM" id="SSF158472">
    <property type="entry name" value="HAMP domain-like"/>
    <property type="match status" value="1"/>
</dbReference>
<feature type="domain" description="Histidine kinase" evidence="10">
    <location>
        <begin position="253"/>
        <end position="468"/>
    </location>
</feature>
<reference evidence="12" key="2">
    <citation type="journal article" date="2018" name="BMC Genomics">
        <title>Whole genome sequencing and function prediction of 133 gut anaerobes isolated from chicken caecum in pure cultures.</title>
        <authorList>
            <person name="Medvecky M."/>
            <person name="Cejkova D."/>
            <person name="Polansky O."/>
            <person name="Karasova D."/>
            <person name="Kubasova T."/>
            <person name="Cizek A."/>
            <person name="Rychlik I."/>
        </authorList>
    </citation>
    <scope>NUCLEOTIDE SEQUENCE</scope>
    <source>
        <strain evidence="12">An175</strain>
    </source>
</reference>
<accession>A0A1Y4MWL8</accession>
<protein>
    <recommendedName>
        <fullName evidence="3">histidine kinase</fullName>
        <ecNumber evidence="3">2.7.13.3</ecNumber>
    </recommendedName>
</protein>
<evidence type="ECO:0000256" key="1">
    <source>
        <dbReference type="ARBA" id="ARBA00000085"/>
    </source>
</evidence>
<dbReference type="PANTHER" id="PTHR43711">
    <property type="entry name" value="TWO-COMPONENT HISTIDINE KINASE"/>
    <property type="match status" value="1"/>
</dbReference>
<dbReference type="InterPro" id="IPR003660">
    <property type="entry name" value="HAMP_dom"/>
</dbReference>
<evidence type="ECO:0000256" key="4">
    <source>
        <dbReference type="ARBA" id="ARBA00022553"/>
    </source>
</evidence>
<dbReference type="SUPFAM" id="SSF47384">
    <property type="entry name" value="Homodimeric domain of signal transducing histidine kinase"/>
    <property type="match status" value="1"/>
</dbReference>
<evidence type="ECO:0000259" key="11">
    <source>
        <dbReference type="PROSITE" id="PS50885"/>
    </source>
</evidence>
<comment type="catalytic activity">
    <reaction evidence="1">
        <text>ATP + protein L-histidine = ADP + protein N-phospho-L-histidine.</text>
        <dbReference type="EC" id="2.7.13.3"/>
    </reaction>
</comment>
<dbReference type="PRINTS" id="PR00344">
    <property type="entry name" value="BCTRLSENSOR"/>
</dbReference>
<evidence type="ECO:0000313" key="15">
    <source>
        <dbReference type="Proteomes" id="UP000260828"/>
    </source>
</evidence>
<sequence>MAVKKITKRWMVNNFGVILVILVALEVGFSFGIKAFYYNSVESVVLTQVNVVASQLAAYAEDSSANYSEQVRGLVEGFQERDRMELMAVGLDKKVSFTSSGFEPGGDLSMPDFDMALLSPDGIGKFVGTIDGEKIMAITKISPSVGDQQLAAMRFAVSLELVDRQIILFILVITLVCIAIIFFVIFSGSYFIGSIVNPVGEVSVTARKIAHGDFNARLTKKNDDEIGELCDTINYMAEELSANDRMKNDFISSVSHELRTPLTAIKGWAETLADMGGEVDPEMLAKGMRVITSETERLAGMVEELLDFSRIQSGRMKLVKDRMDVIAELSEAVLMFEERARHEGKRLIYNEPDQFASFMGDRNRLRQVFVNIIDNALKYSDRGDTVTVRASVSESQVDISVADTGIGIREEDLPKIKEKFFKANSTRRGSGIGLAVADEIVSLHGGTLDITSKENVGTRVTIHLPLGNG</sequence>
<reference evidence="14" key="1">
    <citation type="submission" date="2017-04" db="EMBL/GenBank/DDBJ databases">
        <title>Function of individual gut microbiota members based on whole genome sequencing of pure cultures obtained from chicken caecum.</title>
        <authorList>
            <person name="Medvecky M."/>
            <person name="Cejkova D."/>
            <person name="Polansky O."/>
            <person name="Karasova D."/>
            <person name="Kubasova T."/>
            <person name="Cizek A."/>
            <person name="Rychlik I."/>
        </authorList>
    </citation>
    <scope>NUCLEOTIDE SEQUENCE [LARGE SCALE GENOMIC DNA]</scope>
    <source>
        <strain evidence="14">An175</strain>
    </source>
</reference>
<comment type="subcellular location">
    <subcellularLocation>
        <location evidence="2">Membrane</location>
    </subcellularLocation>
</comment>
<dbReference type="CDD" id="cd00075">
    <property type="entry name" value="HATPase"/>
    <property type="match status" value="1"/>
</dbReference>
<dbReference type="PANTHER" id="PTHR43711:SF1">
    <property type="entry name" value="HISTIDINE KINASE 1"/>
    <property type="match status" value="1"/>
</dbReference>
<comment type="caution">
    <text evidence="12">The sequence shown here is derived from an EMBL/GenBank/DDBJ whole genome shotgun (WGS) entry which is preliminary data.</text>
</comment>
<dbReference type="PROSITE" id="PS50885">
    <property type="entry name" value="HAMP"/>
    <property type="match status" value="1"/>
</dbReference>
<keyword evidence="7" id="KW-0902">Two-component regulatory system</keyword>
<keyword evidence="9" id="KW-1133">Transmembrane helix</keyword>
<dbReference type="Pfam" id="PF00512">
    <property type="entry name" value="HisKA"/>
    <property type="match status" value="1"/>
</dbReference>
<feature type="transmembrane region" description="Helical" evidence="9">
    <location>
        <begin position="166"/>
        <end position="186"/>
    </location>
</feature>
<dbReference type="EMBL" id="NFKP01000011">
    <property type="protein sequence ID" value="OUP69210.1"/>
    <property type="molecule type" value="Genomic_DNA"/>
</dbReference>
<dbReference type="CDD" id="cd06225">
    <property type="entry name" value="HAMP"/>
    <property type="match status" value="1"/>
</dbReference>
<evidence type="ECO:0000256" key="6">
    <source>
        <dbReference type="ARBA" id="ARBA00022777"/>
    </source>
</evidence>
<keyword evidence="5" id="KW-0808">Transferase</keyword>
<dbReference type="InterPro" id="IPR005467">
    <property type="entry name" value="His_kinase_dom"/>
</dbReference>
<evidence type="ECO:0000256" key="5">
    <source>
        <dbReference type="ARBA" id="ARBA00022679"/>
    </source>
</evidence>
<dbReference type="SMART" id="SM00387">
    <property type="entry name" value="HATPase_c"/>
    <property type="match status" value="1"/>
</dbReference>
<evidence type="ECO:0000256" key="9">
    <source>
        <dbReference type="SAM" id="Phobius"/>
    </source>
</evidence>
<reference evidence="13 15" key="3">
    <citation type="submission" date="2018-08" db="EMBL/GenBank/DDBJ databases">
        <title>A genome reference for cultivated species of the human gut microbiota.</title>
        <authorList>
            <person name="Zou Y."/>
            <person name="Xue W."/>
            <person name="Luo G."/>
        </authorList>
    </citation>
    <scope>NUCLEOTIDE SEQUENCE [LARGE SCALE GENOMIC DNA]</scope>
    <source>
        <strain evidence="13 15">TF05-12AC</strain>
    </source>
</reference>
<evidence type="ECO:0000313" key="14">
    <source>
        <dbReference type="Proteomes" id="UP000196386"/>
    </source>
</evidence>
<feature type="transmembrane region" description="Helical" evidence="9">
    <location>
        <begin position="12"/>
        <end position="33"/>
    </location>
</feature>
<dbReference type="SMART" id="SM00304">
    <property type="entry name" value="HAMP"/>
    <property type="match status" value="1"/>
</dbReference>
<dbReference type="Proteomes" id="UP000196386">
    <property type="component" value="Unassembled WGS sequence"/>
</dbReference>
<dbReference type="InterPro" id="IPR004358">
    <property type="entry name" value="Sig_transdc_His_kin-like_C"/>
</dbReference>
<dbReference type="RefSeq" id="WP_087301330.1">
    <property type="nucleotide sequence ID" value="NZ_NFKP01000011.1"/>
</dbReference>
<dbReference type="EMBL" id="QVME01000002">
    <property type="protein sequence ID" value="RGE68757.1"/>
    <property type="molecule type" value="Genomic_DNA"/>
</dbReference>
<evidence type="ECO:0000313" key="13">
    <source>
        <dbReference type="EMBL" id="RGE68757.1"/>
    </source>
</evidence>
<name>A0A1Y4MWL8_9FIRM</name>
<dbReference type="InterPro" id="IPR036890">
    <property type="entry name" value="HATPase_C_sf"/>
</dbReference>
<dbReference type="FunFam" id="1.10.287.130:FF:000001">
    <property type="entry name" value="Two-component sensor histidine kinase"/>
    <property type="match status" value="1"/>
</dbReference>
<proteinExistence type="predicted"/>
<dbReference type="InterPro" id="IPR003594">
    <property type="entry name" value="HATPase_dom"/>
</dbReference>
<keyword evidence="9" id="KW-0812">Transmembrane</keyword>